<dbReference type="EMBL" id="PISJ01000019">
    <property type="protein sequence ID" value="PKF31959.1"/>
    <property type="molecule type" value="Genomic_DNA"/>
</dbReference>
<dbReference type="SUPFAM" id="SSF54060">
    <property type="entry name" value="His-Me finger endonucleases"/>
    <property type="match status" value="1"/>
</dbReference>
<keyword evidence="2" id="KW-0255">Endonuclease</keyword>
<evidence type="ECO:0000313" key="3">
    <source>
        <dbReference type="Proteomes" id="UP000233553"/>
    </source>
</evidence>
<evidence type="ECO:0000259" key="1">
    <source>
        <dbReference type="Pfam" id="PF13392"/>
    </source>
</evidence>
<evidence type="ECO:0000313" key="2">
    <source>
        <dbReference type="EMBL" id="PKF31959.1"/>
    </source>
</evidence>
<dbReference type="Proteomes" id="UP000233553">
    <property type="component" value="Unassembled WGS sequence"/>
</dbReference>
<dbReference type="RefSeq" id="WP_101237284.1">
    <property type="nucleotide sequence ID" value="NZ_PISJ01000019.1"/>
</dbReference>
<sequence>MPKGFSIKYTTEQLDFIKSNRYLSRKEITEMVNIKFNTNFTVRNIEYLCTRNKWSCGRTGQFSKGNIPYNKGTKGISKSNKTSFKKGHNTWIKKPIGYECNTRKTGYIFVKTENVKSFISKHRLVWEQHNGPVPKGYIVAFKNMNKKDCRIENLILMSKSEMARYCHSFRKLATQETNETCLLMAKVKSRTHKVIKGGAS</sequence>
<dbReference type="InterPro" id="IPR044925">
    <property type="entry name" value="His-Me_finger_sf"/>
</dbReference>
<dbReference type="Pfam" id="PF13392">
    <property type="entry name" value="HNH_3"/>
    <property type="match status" value="1"/>
</dbReference>
<dbReference type="GO" id="GO:0004519">
    <property type="term" value="F:endonuclease activity"/>
    <property type="evidence" value="ECO:0007669"/>
    <property type="project" value="UniProtKB-KW"/>
</dbReference>
<name>A0A2N0WBS9_9GAMM</name>
<keyword evidence="2" id="KW-0378">Hydrolase</keyword>
<dbReference type="InterPro" id="IPR003615">
    <property type="entry name" value="HNH_nuc"/>
</dbReference>
<keyword evidence="2" id="KW-0540">Nuclease</keyword>
<organism evidence="2 3">
    <name type="scientific">Acinetobacter proteolyticus</name>
    <dbReference type="NCBI Taxonomy" id="1776741"/>
    <lineage>
        <taxon>Bacteria</taxon>
        <taxon>Pseudomonadati</taxon>
        <taxon>Pseudomonadota</taxon>
        <taxon>Gammaproteobacteria</taxon>
        <taxon>Moraxellales</taxon>
        <taxon>Moraxellaceae</taxon>
        <taxon>Acinetobacter</taxon>
    </lineage>
</organism>
<reference evidence="2 3" key="1">
    <citation type="submission" date="2017-12" db="EMBL/GenBank/DDBJ databases">
        <title>Draft Genome sequences of multiple microbial strains isolated from spacecraft associated surfaces.</title>
        <authorList>
            <person name="Seuylemezian A."/>
            <person name="Vaishampayan P."/>
            <person name="Venkateswaran K."/>
        </authorList>
    </citation>
    <scope>NUCLEOTIDE SEQUENCE [LARGE SCALE GENOMIC DNA]</scope>
    <source>
        <strain evidence="2 3">2P01AA</strain>
    </source>
</reference>
<dbReference type="AlphaFoldDB" id="A0A2N0WBS9"/>
<dbReference type="Gene3D" id="3.90.75.20">
    <property type="match status" value="1"/>
</dbReference>
<gene>
    <name evidence="2" type="ORF">CW311_17135</name>
</gene>
<feature type="domain" description="HNH nuclease" evidence="1">
    <location>
        <begin position="121"/>
        <end position="163"/>
    </location>
</feature>
<accession>A0A2N0WBS9</accession>
<comment type="caution">
    <text evidence="2">The sequence shown here is derived from an EMBL/GenBank/DDBJ whole genome shotgun (WGS) entry which is preliminary data.</text>
</comment>
<proteinExistence type="predicted"/>
<protein>
    <submittedName>
        <fullName evidence="2">HNH endonuclease</fullName>
    </submittedName>
</protein>